<dbReference type="InParanoid" id="A0A1X2HET3"/>
<dbReference type="Gene3D" id="1.10.238.100">
    <property type="entry name" value="YAP1 redox domain. Chain B"/>
    <property type="match status" value="1"/>
</dbReference>
<dbReference type="GO" id="GO:0001228">
    <property type="term" value="F:DNA-binding transcription activator activity, RNA polymerase II-specific"/>
    <property type="evidence" value="ECO:0007669"/>
    <property type="project" value="TreeGrafter"/>
</dbReference>
<evidence type="ECO:0000256" key="2">
    <source>
        <dbReference type="ARBA" id="ARBA00004496"/>
    </source>
</evidence>
<dbReference type="AlphaFoldDB" id="A0A1X2HET3"/>
<dbReference type="Pfam" id="PF00170">
    <property type="entry name" value="bZIP_1"/>
    <property type="match status" value="1"/>
</dbReference>
<feature type="region of interest" description="Disordered" evidence="5">
    <location>
        <begin position="1"/>
        <end position="82"/>
    </location>
</feature>
<dbReference type="InterPro" id="IPR050936">
    <property type="entry name" value="AP-1-like"/>
</dbReference>
<feature type="compositionally biased region" description="Polar residues" evidence="5">
    <location>
        <begin position="173"/>
        <end position="187"/>
    </location>
</feature>
<dbReference type="GO" id="GO:0000976">
    <property type="term" value="F:transcription cis-regulatory region binding"/>
    <property type="evidence" value="ECO:0007669"/>
    <property type="project" value="InterPro"/>
</dbReference>
<comment type="subcellular location">
    <subcellularLocation>
        <location evidence="2">Cytoplasm</location>
    </subcellularLocation>
    <subcellularLocation>
        <location evidence="1">Nucleus</location>
    </subcellularLocation>
</comment>
<dbReference type="PROSITE" id="PS50217">
    <property type="entry name" value="BZIP"/>
    <property type="match status" value="1"/>
</dbReference>
<feature type="coiled-coil region" evidence="4">
    <location>
        <begin position="82"/>
        <end position="134"/>
    </location>
</feature>
<dbReference type="InterPro" id="IPR023167">
    <property type="entry name" value="Yap1_redox_dom_sf"/>
</dbReference>
<comment type="caution">
    <text evidence="7">The sequence shown here is derived from an EMBL/GenBank/DDBJ whole genome shotgun (WGS) entry which is preliminary data.</text>
</comment>
<evidence type="ECO:0000256" key="4">
    <source>
        <dbReference type="SAM" id="Coils"/>
    </source>
</evidence>
<dbReference type="SUPFAM" id="SSF111430">
    <property type="entry name" value="YAP1 redox domain"/>
    <property type="match status" value="1"/>
</dbReference>
<dbReference type="Pfam" id="PF08601">
    <property type="entry name" value="PAP1"/>
    <property type="match status" value="1"/>
</dbReference>
<name>A0A1X2HET3_SYNRA</name>
<evidence type="ECO:0000256" key="1">
    <source>
        <dbReference type="ARBA" id="ARBA00004123"/>
    </source>
</evidence>
<feature type="compositionally biased region" description="Basic and acidic residues" evidence="5">
    <location>
        <begin position="9"/>
        <end position="19"/>
    </location>
</feature>
<dbReference type="PROSITE" id="PS00036">
    <property type="entry name" value="BZIP_BASIC"/>
    <property type="match status" value="1"/>
</dbReference>
<organism evidence="7 8">
    <name type="scientific">Syncephalastrum racemosum</name>
    <name type="common">Filamentous fungus</name>
    <dbReference type="NCBI Taxonomy" id="13706"/>
    <lineage>
        <taxon>Eukaryota</taxon>
        <taxon>Fungi</taxon>
        <taxon>Fungi incertae sedis</taxon>
        <taxon>Mucoromycota</taxon>
        <taxon>Mucoromycotina</taxon>
        <taxon>Mucoromycetes</taxon>
        <taxon>Mucorales</taxon>
        <taxon>Syncephalastraceae</taxon>
        <taxon>Syncephalastrum</taxon>
    </lineage>
</organism>
<dbReference type="Proteomes" id="UP000242180">
    <property type="component" value="Unassembled WGS sequence"/>
</dbReference>
<sequence length="277" mass="31771">MQTTMMDVDMDKNKWDSSYERSNGSNNHYRNDGSEDSVTYSEGDGFDDAGRPLFESQLAFATPQDIRQRRKEQNRAAQRAFRERKERYVKELEIKIQDIEKQHETHAKRLEQENQELRDTLKRMESEIYTLRGAAMAFETTMARLHDAGVDVPLSLREMSPPASDHSPKTICEQASHSQQSVDCPLSNHTNTTNQSPMFAESKVERFDHTSTADTDVALIPCTEVWDRLTEHPAFEDMDVSRLCEEVKKKAKCSGSGPVIDENDLQDLIQAMIRHNN</sequence>
<dbReference type="InterPro" id="IPR013910">
    <property type="entry name" value="TF_PAP1"/>
</dbReference>
<evidence type="ECO:0000259" key="6">
    <source>
        <dbReference type="PROSITE" id="PS50217"/>
    </source>
</evidence>
<feature type="domain" description="BZIP" evidence="6">
    <location>
        <begin position="64"/>
        <end position="117"/>
    </location>
</feature>
<dbReference type="OrthoDB" id="2593073at2759"/>
<accession>A0A1X2HET3</accession>
<evidence type="ECO:0000256" key="3">
    <source>
        <dbReference type="ARBA" id="ARBA00023242"/>
    </source>
</evidence>
<dbReference type="OMA" id="QHETHAK"/>
<keyword evidence="3" id="KW-0539">Nucleus</keyword>
<reference evidence="7 8" key="1">
    <citation type="submission" date="2016-07" db="EMBL/GenBank/DDBJ databases">
        <title>Pervasive Adenine N6-methylation of Active Genes in Fungi.</title>
        <authorList>
            <consortium name="DOE Joint Genome Institute"/>
            <person name="Mondo S.J."/>
            <person name="Dannebaum R.O."/>
            <person name="Kuo R.C."/>
            <person name="Labutti K."/>
            <person name="Haridas S."/>
            <person name="Kuo A."/>
            <person name="Salamov A."/>
            <person name="Ahrendt S.R."/>
            <person name="Lipzen A."/>
            <person name="Sullivan W."/>
            <person name="Andreopoulos W.B."/>
            <person name="Clum A."/>
            <person name="Lindquist E."/>
            <person name="Daum C."/>
            <person name="Ramamoorthy G.K."/>
            <person name="Gryganskyi A."/>
            <person name="Culley D."/>
            <person name="Magnuson J.K."/>
            <person name="James T.Y."/>
            <person name="O'Malley M.A."/>
            <person name="Stajich J.E."/>
            <person name="Spatafora J.W."/>
            <person name="Visel A."/>
            <person name="Grigoriev I.V."/>
        </authorList>
    </citation>
    <scope>NUCLEOTIDE SEQUENCE [LARGE SCALE GENOMIC DNA]</scope>
    <source>
        <strain evidence="7 8">NRRL 2496</strain>
    </source>
</reference>
<dbReference type="GO" id="GO:0005737">
    <property type="term" value="C:cytoplasm"/>
    <property type="evidence" value="ECO:0007669"/>
    <property type="project" value="UniProtKB-SubCell"/>
</dbReference>
<evidence type="ECO:0000313" key="8">
    <source>
        <dbReference type="Proteomes" id="UP000242180"/>
    </source>
</evidence>
<keyword evidence="8" id="KW-1185">Reference proteome</keyword>
<dbReference type="EMBL" id="MCGN01000004">
    <property type="protein sequence ID" value="ORY97465.1"/>
    <property type="molecule type" value="Genomic_DNA"/>
</dbReference>
<dbReference type="SMART" id="SM00338">
    <property type="entry name" value="BRLZ"/>
    <property type="match status" value="1"/>
</dbReference>
<dbReference type="PANTHER" id="PTHR40621:SF6">
    <property type="entry name" value="AP-1-LIKE TRANSCRIPTION FACTOR YAP1-RELATED"/>
    <property type="match status" value="1"/>
</dbReference>
<dbReference type="InterPro" id="IPR046347">
    <property type="entry name" value="bZIP_sf"/>
</dbReference>
<protein>
    <recommendedName>
        <fullName evidence="6">BZIP domain-containing protein</fullName>
    </recommendedName>
</protein>
<dbReference type="Gene3D" id="1.20.5.170">
    <property type="match status" value="1"/>
</dbReference>
<gene>
    <name evidence="7" type="ORF">BCR43DRAFT_513876</name>
</gene>
<keyword evidence="4" id="KW-0175">Coiled coil</keyword>
<evidence type="ECO:0000256" key="5">
    <source>
        <dbReference type="SAM" id="MobiDB-lite"/>
    </source>
</evidence>
<proteinExistence type="predicted"/>
<dbReference type="PANTHER" id="PTHR40621">
    <property type="entry name" value="TRANSCRIPTION FACTOR KAPC-RELATED"/>
    <property type="match status" value="1"/>
</dbReference>
<dbReference type="STRING" id="13706.A0A1X2HET3"/>
<evidence type="ECO:0000313" key="7">
    <source>
        <dbReference type="EMBL" id="ORY97465.1"/>
    </source>
</evidence>
<feature type="region of interest" description="Disordered" evidence="5">
    <location>
        <begin position="155"/>
        <end position="187"/>
    </location>
</feature>
<dbReference type="GO" id="GO:0033554">
    <property type="term" value="P:cellular response to stress"/>
    <property type="evidence" value="ECO:0007669"/>
    <property type="project" value="UniProtKB-ARBA"/>
</dbReference>
<dbReference type="InterPro" id="IPR004827">
    <property type="entry name" value="bZIP"/>
</dbReference>
<dbReference type="SUPFAM" id="SSF57959">
    <property type="entry name" value="Leucine zipper domain"/>
    <property type="match status" value="1"/>
</dbReference>
<dbReference type="GO" id="GO:0090575">
    <property type="term" value="C:RNA polymerase II transcription regulator complex"/>
    <property type="evidence" value="ECO:0007669"/>
    <property type="project" value="TreeGrafter"/>
</dbReference>
<dbReference type="CDD" id="cd14688">
    <property type="entry name" value="bZIP_YAP"/>
    <property type="match status" value="1"/>
</dbReference>